<accession>A0ABT1HYZ7</accession>
<comment type="similarity">
    <text evidence="1 2">Belongs to the small heat shock protein (HSP20) family.</text>
</comment>
<feature type="region of interest" description="Disordered" evidence="3">
    <location>
        <begin position="121"/>
        <end position="162"/>
    </location>
</feature>
<gene>
    <name evidence="5" type="ORF">LX15_004435</name>
</gene>
<sequence length="162" mass="17950">MPALGWDPLHNVDEMLSRFFGAQPHVVPMDVYRTQDAFCVDLDLPGVDPSDVDVEVDRGSLTVRATRQPRYGEGDSVLSAQRPQGTFTRQIVLAETLDTDAIEAEYRDGVLSLRIPVNRERRPRKVEISHRRDQPERVDVPGTDQTPPTGAAPTPGPAEGPR</sequence>
<comment type="caution">
    <text evidence="5">The sequence shown here is derived from an EMBL/GenBank/DDBJ whole genome shotgun (WGS) entry which is preliminary data.</text>
</comment>
<dbReference type="Gene3D" id="2.60.40.790">
    <property type="match status" value="1"/>
</dbReference>
<evidence type="ECO:0000256" key="3">
    <source>
        <dbReference type="SAM" id="MobiDB-lite"/>
    </source>
</evidence>
<feature type="compositionally biased region" description="Basic and acidic residues" evidence="3">
    <location>
        <begin position="121"/>
        <end position="139"/>
    </location>
</feature>
<evidence type="ECO:0000313" key="5">
    <source>
        <dbReference type="EMBL" id="MCP2260715.1"/>
    </source>
</evidence>
<dbReference type="PROSITE" id="PS01031">
    <property type="entry name" value="SHSP"/>
    <property type="match status" value="1"/>
</dbReference>
<keyword evidence="6" id="KW-1185">Reference proteome</keyword>
<feature type="domain" description="SHSP" evidence="4">
    <location>
        <begin position="20"/>
        <end position="131"/>
    </location>
</feature>
<evidence type="ECO:0000259" key="4">
    <source>
        <dbReference type="PROSITE" id="PS01031"/>
    </source>
</evidence>
<dbReference type="Pfam" id="PF00011">
    <property type="entry name" value="HSP20"/>
    <property type="match status" value="1"/>
</dbReference>
<dbReference type="Proteomes" id="UP001205311">
    <property type="component" value="Unassembled WGS sequence"/>
</dbReference>
<dbReference type="EMBL" id="JAMTCP010000030">
    <property type="protein sequence ID" value="MCP2260715.1"/>
    <property type="molecule type" value="Genomic_DNA"/>
</dbReference>
<dbReference type="SUPFAM" id="SSF49764">
    <property type="entry name" value="HSP20-like chaperones"/>
    <property type="match status" value="1"/>
</dbReference>
<dbReference type="InterPro" id="IPR031107">
    <property type="entry name" value="Small_HSP"/>
</dbReference>
<reference evidence="5 6" key="1">
    <citation type="submission" date="2022-06" db="EMBL/GenBank/DDBJ databases">
        <title>Genomic Encyclopedia of Archaeal and Bacterial Type Strains, Phase II (KMG-II): from individual species to whole genera.</title>
        <authorList>
            <person name="Goeker M."/>
        </authorList>
    </citation>
    <scope>NUCLEOTIDE SEQUENCE [LARGE SCALE GENOMIC DNA]</scope>
    <source>
        <strain evidence="5 6">DSM 40477</strain>
    </source>
</reference>
<organism evidence="5 6">
    <name type="scientific">Streptoalloteichus tenebrarius (strain ATCC 17920 / DSM 40477 / JCM 4838 / CBS 697.72 / NBRC 16177 / NCIMB 11028 / NRRL B-12390 / A12253. 1 / ISP 5477)</name>
    <name type="common">Streptomyces tenebrarius</name>
    <dbReference type="NCBI Taxonomy" id="1933"/>
    <lineage>
        <taxon>Bacteria</taxon>
        <taxon>Bacillati</taxon>
        <taxon>Actinomycetota</taxon>
        <taxon>Actinomycetes</taxon>
        <taxon>Pseudonocardiales</taxon>
        <taxon>Pseudonocardiaceae</taxon>
        <taxon>Streptoalloteichus</taxon>
    </lineage>
</organism>
<evidence type="ECO:0000256" key="1">
    <source>
        <dbReference type="PROSITE-ProRule" id="PRU00285"/>
    </source>
</evidence>
<protein>
    <submittedName>
        <fullName evidence="5">HSP20 family protein</fullName>
    </submittedName>
</protein>
<evidence type="ECO:0000313" key="6">
    <source>
        <dbReference type="Proteomes" id="UP001205311"/>
    </source>
</evidence>
<dbReference type="RefSeq" id="WP_253671561.1">
    <property type="nucleotide sequence ID" value="NZ_JAMTCP010000030.1"/>
</dbReference>
<name>A0ABT1HYZ7_STRSD</name>
<dbReference type="PANTHER" id="PTHR11527">
    <property type="entry name" value="HEAT-SHOCK PROTEIN 20 FAMILY MEMBER"/>
    <property type="match status" value="1"/>
</dbReference>
<feature type="compositionally biased region" description="Low complexity" evidence="3">
    <location>
        <begin position="141"/>
        <end position="153"/>
    </location>
</feature>
<dbReference type="InterPro" id="IPR002068">
    <property type="entry name" value="A-crystallin/Hsp20_dom"/>
</dbReference>
<dbReference type="InterPro" id="IPR008978">
    <property type="entry name" value="HSP20-like_chaperone"/>
</dbReference>
<proteinExistence type="inferred from homology"/>
<dbReference type="CDD" id="cd06464">
    <property type="entry name" value="ACD_sHsps-like"/>
    <property type="match status" value="1"/>
</dbReference>
<evidence type="ECO:0000256" key="2">
    <source>
        <dbReference type="RuleBase" id="RU003616"/>
    </source>
</evidence>